<dbReference type="Proteomes" id="UP000292447">
    <property type="component" value="Chromosome I"/>
</dbReference>
<organism evidence="1 2">
    <name type="scientific">Metschnikowia aff. pulcherrima</name>
    <dbReference type="NCBI Taxonomy" id="2163413"/>
    <lineage>
        <taxon>Eukaryota</taxon>
        <taxon>Fungi</taxon>
        <taxon>Dikarya</taxon>
        <taxon>Ascomycota</taxon>
        <taxon>Saccharomycotina</taxon>
        <taxon>Pichiomycetes</taxon>
        <taxon>Metschnikowiaceae</taxon>
        <taxon>Metschnikowia</taxon>
    </lineage>
</organism>
<reference evidence="2" key="1">
    <citation type="submission" date="2019-03" db="EMBL/GenBank/DDBJ databases">
        <title>Snf2 controls pulcherriminic acid biosynthesis and connects pigmentation and antifungal activity of the yeast Metschnikowia pulcherrima.</title>
        <authorList>
            <person name="Gore-Lloyd D."/>
            <person name="Sumann I."/>
            <person name="Brachmann A.O."/>
            <person name="Schneeberger K."/>
            <person name="Ortiz-Merino R.A."/>
            <person name="Moreno-Beltran M."/>
            <person name="Schlaefli M."/>
            <person name="Kirner P."/>
            <person name="Santos Kron A."/>
            <person name="Wolfe K.H."/>
            <person name="Piel J."/>
            <person name="Ahrens C.H."/>
            <person name="Henk D."/>
            <person name="Freimoser F.M."/>
        </authorList>
    </citation>
    <scope>NUCLEOTIDE SEQUENCE [LARGE SCALE GENOMIC DNA]</scope>
    <source>
        <strain evidence="2">APC 1.2</strain>
    </source>
</reference>
<evidence type="ECO:0000313" key="2">
    <source>
        <dbReference type="Proteomes" id="UP000292447"/>
    </source>
</evidence>
<dbReference type="EMBL" id="CP034456">
    <property type="protein sequence ID" value="QBM85987.1"/>
    <property type="molecule type" value="Genomic_DNA"/>
</dbReference>
<gene>
    <name evidence="1" type="ORF">METSCH_A06190</name>
</gene>
<name>A0A4P6XF34_9ASCO</name>
<accession>A0A4P6XF34</accession>
<sequence>MKSNFNLATQAQIKAPRAINHREPFLLPESDGFKKCLSQSFEKSFWEFPALVKEINVKIALKYKFSKSVHFNSSEGAYDEYLRHAHANNKVKHVVINPFDFRDLTPSRAMVNEIYKRKCRPGTIDKDFAYSPGEYKQQFLASIKSLDFNGDTILAYENMFSGVPS</sequence>
<dbReference type="AlphaFoldDB" id="A0A4P6XF34"/>
<keyword evidence="2" id="KW-1185">Reference proteome</keyword>
<proteinExistence type="predicted"/>
<evidence type="ECO:0000313" key="1">
    <source>
        <dbReference type="EMBL" id="QBM85987.1"/>
    </source>
</evidence>
<protein>
    <submittedName>
        <fullName evidence="1">Uncharacterized protein</fullName>
    </submittedName>
</protein>